<feature type="compositionally biased region" description="Acidic residues" evidence="1">
    <location>
        <begin position="508"/>
        <end position="525"/>
    </location>
</feature>
<feature type="region of interest" description="Disordered" evidence="1">
    <location>
        <begin position="1061"/>
        <end position="1092"/>
    </location>
</feature>
<accession>A0A158R6Q8</accession>
<feature type="region of interest" description="Disordered" evidence="1">
    <location>
        <begin position="160"/>
        <end position="190"/>
    </location>
</feature>
<dbReference type="Gene3D" id="3.40.525.10">
    <property type="entry name" value="CRAL-TRIO lipid binding domain"/>
    <property type="match status" value="1"/>
</dbReference>
<dbReference type="Gene3D" id="3.90.190.10">
    <property type="entry name" value="Protein tyrosine phosphatase superfamily"/>
    <property type="match status" value="1"/>
</dbReference>
<dbReference type="CDD" id="cd00170">
    <property type="entry name" value="SEC14"/>
    <property type="match status" value="1"/>
</dbReference>
<feature type="compositionally biased region" description="Low complexity" evidence="1">
    <location>
        <begin position="318"/>
        <end position="332"/>
    </location>
</feature>
<feature type="compositionally biased region" description="Low complexity" evidence="1">
    <location>
        <begin position="449"/>
        <end position="460"/>
    </location>
</feature>
<proteinExistence type="predicted"/>
<feature type="compositionally biased region" description="Basic and acidic residues" evidence="1">
    <location>
        <begin position="486"/>
        <end position="507"/>
    </location>
</feature>
<feature type="compositionally biased region" description="Basic and acidic residues" evidence="1">
    <location>
        <begin position="1071"/>
        <end position="1083"/>
    </location>
</feature>
<dbReference type="EMBL" id="UYRS01000104">
    <property type="protein sequence ID" value="VDK21611.1"/>
    <property type="molecule type" value="Genomic_DNA"/>
</dbReference>
<dbReference type="WBParaSite" id="TASK_0000070701-mRNA-1">
    <property type="protein sequence ID" value="TASK_0000070701-mRNA-1"/>
    <property type="gene ID" value="TASK_0000070701"/>
</dbReference>
<evidence type="ECO:0000259" key="4">
    <source>
        <dbReference type="PROSITE" id="PS50191"/>
    </source>
</evidence>
<organism evidence="7">
    <name type="scientific">Taenia asiatica</name>
    <name type="common">Asian tapeworm</name>
    <dbReference type="NCBI Taxonomy" id="60517"/>
    <lineage>
        <taxon>Eukaryota</taxon>
        <taxon>Metazoa</taxon>
        <taxon>Spiralia</taxon>
        <taxon>Lophotrochozoa</taxon>
        <taxon>Platyhelminthes</taxon>
        <taxon>Cestoda</taxon>
        <taxon>Eucestoda</taxon>
        <taxon>Cyclophyllidea</taxon>
        <taxon>Taeniidae</taxon>
        <taxon>Taenia</taxon>
    </lineage>
</organism>
<sequence>MTNAKYSNFDADLSKKLFNMLKSCYPIRLRRIIVLTAPFWFRASFQLLRVFIKEELRDRVHVLRPSPGSRLASLSNPDPVVAQKAHFTWLLTALSETAVIPNELRHAQALAPVQVRMTHSPFPLVFIAFLFLPSQLFSSPSFAMRQPSAAISAFFDASNNGSGGGSCSSTIDRSGRSSPSASEAGEETATGMNEDEGLMAEIGCCSPNWDPFALSSSQSSDAESTGLPVNPAIGSASVDADGIAAARNNVMSISCSPVLSATSITSSVNGVIVCLCNDRPRTARMGQEPFRDPAGTPTPPAIPRFGSPLSESRVDGDPAATPTSETAPSAAAYTGGSNCTPSERRWVARQAPLAAQDDFAVSGLEDSTSTGSSNTIRKEKRFKQTIASLATPSSTIGLTIVHPSDLIPSWALNRPTGPSIQVGPHQVAGSLQQPKDDPQPDKFYCTGEASPAVHSPPSSSRLCSRIIQSPLTQVESDPTRTQVDGSLKDSDSDIDKGDADDQIRDEASSDDEVDKDDYDDGDDEEAVDLDLDSLWMTVDQLIGHVTELGSGGLIVEYSAMCSIKTDDPCTAFRHPWNSSKNRYVDVTCLEHSRVRLRSHQRTTGQPTSPIPTTAAAVALGGRAAKTEKQVPIYIHANWVDSYRQRNAFICTQGKLHTFSSEPYGIYPDLKVILLECGSKRLMGNSVRYASGLVIPNLNYSITGPLQETAGDFWCMIWNYNAPAIVMITRCYESQRCKCFQYWPPEEGQSLRFTAISSGSSTSGTPGMGWGGGATSGTMASSKKKSHLARPRRSASEVSNSSKFVFEVTHVASYPGDDYTRTKLRLEEVKSGQSRIVSHYAFRSWPDHGVPSDSSALLELLNTVQVEYAATINRELGYTNAYDSIIPPPPIVVHCSAGIGRTGTFIALDVSTKQLMELGVVNVPLTVARIRSQRSGCVQVSTQYLFVYRALIDFAVAHGLVAAEAAAAAVGLLTTPVRTLIPSLIPLSSASSLSMDASFLSVPATGVGSSDATDPAFFNTQMRNQVAISVGIIGFGSSGEAEDTNDHRVSTELDYEVEEMHAAAEGGESDDEPRPEKEMEEKETAAIGPEVNVVPSVAKATAERPPDEQLTLVTATTPVVLGLKKSAAF</sequence>
<feature type="domain" description="Tyrosine specific protein phosphatases" evidence="3">
    <location>
        <begin position="857"/>
        <end position="944"/>
    </location>
</feature>
<dbReference type="InterPro" id="IPR003595">
    <property type="entry name" value="Tyr_Pase_cat"/>
</dbReference>
<name>A0A158R6Q8_TAEAS</name>
<dbReference type="InterPro" id="IPR016130">
    <property type="entry name" value="Tyr_Pase_AS"/>
</dbReference>
<feature type="domain" description="Tyrosine-protein phosphatase" evidence="2">
    <location>
        <begin position="553"/>
        <end position="953"/>
    </location>
</feature>
<evidence type="ECO:0000313" key="6">
    <source>
        <dbReference type="Proteomes" id="UP000282613"/>
    </source>
</evidence>
<evidence type="ECO:0000259" key="3">
    <source>
        <dbReference type="PROSITE" id="PS50056"/>
    </source>
</evidence>
<dbReference type="Pfam" id="PF00102">
    <property type="entry name" value="Y_phosphatase"/>
    <property type="match status" value="3"/>
</dbReference>
<dbReference type="SUPFAM" id="SSF52799">
    <property type="entry name" value="(Phosphotyrosine protein) phosphatases II"/>
    <property type="match status" value="1"/>
</dbReference>
<feature type="region of interest" description="Disordered" evidence="1">
    <location>
        <begin position="417"/>
        <end position="525"/>
    </location>
</feature>
<dbReference type="InterPro" id="IPR001251">
    <property type="entry name" value="CRAL-TRIO_dom"/>
</dbReference>
<protein>
    <submittedName>
        <fullName evidence="7">CRAL-TRIO domain-containing protein</fullName>
    </submittedName>
</protein>
<dbReference type="SUPFAM" id="SSF52087">
    <property type="entry name" value="CRAL/TRIO domain"/>
    <property type="match status" value="1"/>
</dbReference>
<feature type="compositionally biased region" description="Basic residues" evidence="1">
    <location>
        <begin position="781"/>
        <end position="792"/>
    </location>
</feature>
<feature type="domain" description="CRAL-TRIO" evidence="4">
    <location>
        <begin position="1"/>
        <end position="95"/>
    </location>
</feature>
<reference evidence="5 6" key="2">
    <citation type="submission" date="2018-11" db="EMBL/GenBank/DDBJ databases">
        <authorList>
            <consortium name="Pathogen Informatics"/>
        </authorList>
    </citation>
    <scope>NUCLEOTIDE SEQUENCE [LARGE SCALE GENOMIC DNA]</scope>
</reference>
<dbReference type="InterPro" id="IPR036865">
    <property type="entry name" value="CRAL-TRIO_dom_sf"/>
</dbReference>
<dbReference type="Proteomes" id="UP000282613">
    <property type="component" value="Unassembled WGS sequence"/>
</dbReference>
<dbReference type="STRING" id="60517.A0A158R6Q8"/>
<reference evidence="7" key="1">
    <citation type="submission" date="2016-04" db="UniProtKB">
        <authorList>
            <consortium name="WormBaseParasite"/>
        </authorList>
    </citation>
    <scope>IDENTIFICATION</scope>
</reference>
<dbReference type="Pfam" id="PF00650">
    <property type="entry name" value="CRAL_TRIO"/>
    <property type="match status" value="1"/>
</dbReference>
<evidence type="ECO:0000259" key="2">
    <source>
        <dbReference type="PROSITE" id="PS50055"/>
    </source>
</evidence>
<dbReference type="AlphaFoldDB" id="A0A158R6Q8"/>
<dbReference type="PRINTS" id="PR00700">
    <property type="entry name" value="PRTYPHPHTASE"/>
</dbReference>
<feature type="region of interest" description="Disordered" evidence="1">
    <location>
        <begin position="759"/>
        <end position="794"/>
    </location>
</feature>
<dbReference type="InterPro" id="IPR000242">
    <property type="entry name" value="PTP_cat"/>
</dbReference>
<dbReference type="OrthoDB" id="10051650at2759"/>
<dbReference type="SMART" id="SM00194">
    <property type="entry name" value="PTPc"/>
    <property type="match status" value="1"/>
</dbReference>
<feature type="compositionally biased region" description="Gly residues" evidence="1">
    <location>
        <begin position="765"/>
        <end position="774"/>
    </location>
</feature>
<feature type="compositionally biased region" description="Polar residues" evidence="1">
    <location>
        <begin position="170"/>
        <end position="181"/>
    </location>
</feature>
<dbReference type="SMART" id="SM00404">
    <property type="entry name" value="PTPc_motif"/>
    <property type="match status" value="1"/>
</dbReference>
<evidence type="ECO:0000256" key="1">
    <source>
        <dbReference type="SAM" id="MobiDB-lite"/>
    </source>
</evidence>
<dbReference type="PANTHER" id="PTHR19134">
    <property type="entry name" value="RECEPTOR-TYPE TYROSINE-PROTEIN PHOSPHATASE"/>
    <property type="match status" value="1"/>
</dbReference>
<dbReference type="PROSITE" id="PS50055">
    <property type="entry name" value="TYR_PHOSPHATASE_PTP"/>
    <property type="match status" value="1"/>
</dbReference>
<dbReference type="PROSITE" id="PS50191">
    <property type="entry name" value="CRAL_TRIO"/>
    <property type="match status" value="1"/>
</dbReference>
<evidence type="ECO:0000313" key="5">
    <source>
        <dbReference type="EMBL" id="VDK21611.1"/>
    </source>
</evidence>
<evidence type="ECO:0000313" key="7">
    <source>
        <dbReference type="WBParaSite" id="TASK_0000070701-mRNA-1"/>
    </source>
</evidence>
<gene>
    <name evidence="5" type="ORF">TASK_LOCUS708</name>
</gene>
<dbReference type="InterPro" id="IPR000387">
    <property type="entry name" value="Tyr_Pase_dom"/>
</dbReference>
<feature type="compositionally biased region" description="Polar residues" evidence="1">
    <location>
        <begin position="466"/>
        <end position="483"/>
    </location>
</feature>
<dbReference type="InterPro" id="IPR029021">
    <property type="entry name" value="Prot-tyrosine_phosphatase-like"/>
</dbReference>
<dbReference type="PROSITE" id="PS50056">
    <property type="entry name" value="TYR_PHOSPHATASE_2"/>
    <property type="match status" value="1"/>
</dbReference>
<dbReference type="InterPro" id="IPR050348">
    <property type="entry name" value="Protein-Tyr_Phosphatase"/>
</dbReference>
<dbReference type="PANTHER" id="PTHR19134:SF534">
    <property type="entry name" value="LD27988P"/>
    <property type="match status" value="1"/>
</dbReference>
<dbReference type="PROSITE" id="PS00383">
    <property type="entry name" value="TYR_PHOSPHATASE_1"/>
    <property type="match status" value="1"/>
</dbReference>
<feature type="region of interest" description="Disordered" evidence="1">
    <location>
        <begin position="285"/>
        <end position="341"/>
    </location>
</feature>
<dbReference type="GO" id="GO:0004725">
    <property type="term" value="F:protein tyrosine phosphatase activity"/>
    <property type="evidence" value="ECO:0007669"/>
    <property type="project" value="InterPro"/>
</dbReference>
<keyword evidence="6" id="KW-1185">Reference proteome</keyword>